<keyword evidence="6 8" id="KW-0520">NAD</keyword>
<reference evidence="10" key="1">
    <citation type="submission" date="2021-01" db="EMBL/GenBank/DDBJ databases">
        <authorList>
            <person name="Corre E."/>
            <person name="Pelletier E."/>
            <person name="Niang G."/>
            <person name="Scheremetjew M."/>
            <person name="Finn R."/>
            <person name="Kale V."/>
            <person name="Holt S."/>
            <person name="Cochrane G."/>
            <person name="Meng A."/>
            <person name="Brown T."/>
            <person name="Cohen L."/>
        </authorList>
    </citation>
    <scope>NUCLEOTIDE SEQUENCE</scope>
    <source>
        <strain evidence="10">SAG 63-3</strain>
    </source>
</reference>
<organism evidence="10">
    <name type="scientific">Polytomella parva</name>
    <dbReference type="NCBI Taxonomy" id="51329"/>
    <lineage>
        <taxon>Eukaryota</taxon>
        <taxon>Viridiplantae</taxon>
        <taxon>Chlorophyta</taxon>
        <taxon>core chlorophytes</taxon>
        <taxon>Chlorophyceae</taxon>
        <taxon>CS clade</taxon>
        <taxon>Chlamydomonadales</taxon>
        <taxon>Chlamydomonadaceae</taxon>
        <taxon>Polytomella</taxon>
    </lineage>
</organism>
<protein>
    <recommendedName>
        <fullName evidence="5 8">UDP-glucose 4-epimerase</fullName>
        <ecNumber evidence="8">5.1.3.-</ecNumber>
    </recommendedName>
</protein>
<dbReference type="Gene3D" id="3.90.25.10">
    <property type="entry name" value="UDP-galactose 4-epimerase, domain 1"/>
    <property type="match status" value="1"/>
</dbReference>
<dbReference type="GO" id="GO:0003978">
    <property type="term" value="F:UDP-glucose 4-epimerase activity"/>
    <property type="evidence" value="ECO:0007669"/>
    <property type="project" value="UniProtKB-UniRule"/>
</dbReference>
<evidence type="ECO:0000256" key="5">
    <source>
        <dbReference type="ARBA" id="ARBA00013189"/>
    </source>
</evidence>
<dbReference type="PANTHER" id="PTHR43725:SF47">
    <property type="entry name" value="UDP-GLUCOSE 4-EPIMERASE"/>
    <property type="match status" value="1"/>
</dbReference>
<dbReference type="NCBIfam" id="NF007956">
    <property type="entry name" value="PRK10675.1"/>
    <property type="match status" value="1"/>
</dbReference>
<dbReference type="EC" id="5.1.3.-" evidence="8"/>
<dbReference type="Gene3D" id="3.40.50.720">
    <property type="entry name" value="NAD(P)-binding Rossmann-like Domain"/>
    <property type="match status" value="1"/>
</dbReference>
<gene>
    <name evidence="10" type="ORF">PPAR00522_LOCUS15270</name>
</gene>
<evidence type="ECO:0000256" key="4">
    <source>
        <dbReference type="ARBA" id="ARBA00007637"/>
    </source>
</evidence>
<dbReference type="InterPro" id="IPR036291">
    <property type="entry name" value="NAD(P)-bd_dom_sf"/>
</dbReference>
<dbReference type="AlphaFoldDB" id="A0A7S0YIF0"/>
<evidence type="ECO:0000256" key="7">
    <source>
        <dbReference type="ARBA" id="ARBA00023235"/>
    </source>
</evidence>
<comment type="pathway">
    <text evidence="3 8">Carbohydrate metabolism; galactose metabolism.</text>
</comment>
<evidence type="ECO:0000313" key="10">
    <source>
        <dbReference type="EMBL" id="CAD8781111.1"/>
    </source>
</evidence>
<evidence type="ECO:0000256" key="1">
    <source>
        <dbReference type="ARBA" id="ARBA00000083"/>
    </source>
</evidence>
<dbReference type="Pfam" id="PF16363">
    <property type="entry name" value="GDP_Man_Dehyd"/>
    <property type="match status" value="1"/>
</dbReference>
<evidence type="ECO:0000256" key="2">
    <source>
        <dbReference type="ARBA" id="ARBA00001911"/>
    </source>
</evidence>
<dbReference type="UniPathway" id="UPA00214"/>
<comment type="catalytic activity">
    <reaction evidence="1">
        <text>UDP-alpha-D-glucose = UDP-alpha-D-galactose</text>
        <dbReference type="Rhea" id="RHEA:22168"/>
        <dbReference type="ChEBI" id="CHEBI:58885"/>
        <dbReference type="ChEBI" id="CHEBI:66914"/>
        <dbReference type="EC" id="5.1.3.2"/>
    </reaction>
</comment>
<evidence type="ECO:0000256" key="6">
    <source>
        <dbReference type="ARBA" id="ARBA00023027"/>
    </source>
</evidence>
<dbReference type="GO" id="GO:0006012">
    <property type="term" value="P:galactose metabolic process"/>
    <property type="evidence" value="ECO:0007669"/>
    <property type="project" value="UniProtKB-UniPathway"/>
</dbReference>
<evidence type="ECO:0000256" key="8">
    <source>
        <dbReference type="RuleBase" id="RU366046"/>
    </source>
</evidence>
<proteinExistence type="inferred from homology"/>
<sequence>MGSLLNKNIFITGGLGFIGSHTSLVLVENGAKITIIDNLNNSFIRVLSHMKKLAGDKADQINFVECDIRDKAKLTELFSKEKYDCVIHFAGYKAVGESVEKPLEYYVNNFVGTTILLEVLREFNCKNMVFSSSCTVYGIPEKVPIDESSSLCAISPYGRTKLFQEEMFRDLAVSDKAWNILLLRYFNPIGAHPSGEIGENPVGIPNNLMPYIQGVALGQRERLNVFGDDYPTPDGTAIRDYIHVMDLANGHVAAVSKLLKVEAAGESWGCKAINLGTGKGTSVLEMIKAFEEASGVKVKYAIAPRREGDSTAVWATTDLALKELGWSCKYGIKEMCEHQWAWASKYPKGFSTPVAEDTA</sequence>
<evidence type="ECO:0000256" key="3">
    <source>
        <dbReference type="ARBA" id="ARBA00004947"/>
    </source>
</evidence>
<dbReference type="PANTHER" id="PTHR43725">
    <property type="entry name" value="UDP-GLUCOSE 4-EPIMERASE"/>
    <property type="match status" value="1"/>
</dbReference>
<dbReference type="CDD" id="cd05247">
    <property type="entry name" value="UDP_G4E_1_SDR_e"/>
    <property type="match status" value="1"/>
</dbReference>
<name>A0A7S0YIF0_9CHLO</name>
<dbReference type="InterPro" id="IPR005886">
    <property type="entry name" value="UDP_G4E"/>
</dbReference>
<feature type="domain" description="NAD(P)-binding" evidence="9">
    <location>
        <begin position="10"/>
        <end position="337"/>
    </location>
</feature>
<keyword evidence="7 8" id="KW-0413">Isomerase</keyword>
<keyword evidence="8" id="KW-0119">Carbohydrate metabolism</keyword>
<evidence type="ECO:0000259" key="9">
    <source>
        <dbReference type="Pfam" id="PF16363"/>
    </source>
</evidence>
<comment type="similarity">
    <text evidence="4 8">Belongs to the NAD(P)-dependent epimerase/dehydratase family.</text>
</comment>
<dbReference type="InterPro" id="IPR016040">
    <property type="entry name" value="NAD(P)-bd_dom"/>
</dbReference>
<dbReference type="NCBIfam" id="TIGR01179">
    <property type="entry name" value="galE"/>
    <property type="match status" value="1"/>
</dbReference>
<dbReference type="GO" id="GO:0005829">
    <property type="term" value="C:cytosol"/>
    <property type="evidence" value="ECO:0007669"/>
    <property type="project" value="TreeGrafter"/>
</dbReference>
<dbReference type="SUPFAM" id="SSF51735">
    <property type="entry name" value="NAD(P)-binding Rossmann-fold domains"/>
    <property type="match status" value="1"/>
</dbReference>
<accession>A0A7S0YIF0</accession>
<comment type="cofactor">
    <cofactor evidence="2 8">
        <name>NAD(+)</name>
        <dbReference type="ChEBI" id="CHEBI:57540"/>
    </cofactor>
</comment>
<dbReference type="EMBL" id="HBFM01023591">
    <property type="protein sequence ID" value="CAD8781111.1"/>
    <property type="molecule type" value="Transcribed_RNA"/>
</dbReference>